<accession>A0A3P8BT03</accession>
<proteinExistence type="predicted"/>
<evidence type="ECO:0000313" key="2">
    <source>
        <dbReference type="Proteomes" id="UP000050761"/>
    </source>
</evidence>
<keyword evidence="2" id="KW-1185">Reference proteome</keyword>
<accession>A0A183FNS9</accession>
<protein>
    <submittedName>
        <fullName evidence="3">Ovule protein</fullName>
    </submittedName>
</protein>
<dbReference type="AlphaFoldDB" id="A0A183FNS9"/>
<gene>
    <name evidence="1" type="ORF">HPBE_LOCUS9198</name>
</gene>
<evidence type="ECO:0000313" key="3">
    <source>
        <dbReference type="WBParaSite" id="HPBE_0000919701-mRNA-1"/>
    </source>
</evidence>
<reference evidence="1 2" key="1">
    <citation type="submission" date="2018-11" db="EMBL/GenBank/DDBJ databases">
        <authorList>
            <consortium name="Pathogen Informatics"/>
        </authorList>
    </citation>
    <scope>NUCLEOTIDE SEQUENCE [LARGE SCALE GENOMIC DNA]</scope>
</reference>
<reference evidence="3" key="2">
    <citation type="submission" date="2019-09" db="UniProtKB">
        <authorList>
            <consortium name="WormBaseParasite"/>
        </authorList>
    </citation>
    <scope>IDENTIFICATION</scope>
</reference>
<sequence length="84" mass="9718">MDVAVKQEVDSDDELVECDRCYGTVEILEYEQRLMLSTMDQDVLFVHARGLGMERLFFNHMLMYSDQKLLVIVLNTTPQDEVSG</sequence>
<dbReference type="Proteomes" id="UP000050761">
    <property type="component" value="Unassembled WGS sequence"/>
</dbReference>
<dbReference type="WBParaSite" id="HPBE_0000919701-mRNA-1">
    <property type="protein sequence ID" value="HPBE_0000919701-mRNA-1"/>
    <property type="gene ID" value="HPBE_0000919701"/>
</dbReference>
<organism evidence="2 3">
    <name type="scientific">Heligmosomoides polygyrus</name>
    <name type="common">Parasitic roundworm</name>
    <dbReference type="NCBI Taxonomy" id="6339"/>
    <lineage>
        <taxon>Eukaryota</taxon>
        <taxon>Metazoa</taxon>
        <taxon>Ecdysozoa</taxon>
        <taxon>Nematoda</taxon>
        <taxon>Chromadorea</taxon>
        <taxon>Rhabditida</taxon>
        <taxon>Rhabditina</taxon>
        <taxon>Rhabditomorpha</taxon>
        <taxon>Strongyloidea</taxon>
        <taxon>Heligmosomidae</taxon>
        <taxon>Heligmosomoides</taxon>
    </lineage>
</organism>
<dbReference type="OrthoDB" id="361020at2759"/>
<dbReference type="EMBL" id="UZAH01026372">
    <property type="protein sequence ID" value="VDO79648.1"/>
    <property type="molecule type" value="Genomic_DNA"/>
</dbReference>
<name>A0A183FNS9_HELPZ</name>
<evidence type="ECO:0000313" key="1">
    <source>
        <dbReference type="EMBL" id="VDO79648.1"/>
    </source>
</evidence>